<evidence type="ECO:0000313" key="3">
    <source>
        <dbReference type="Proteomes" id="UP000032679"/>
    </source>
</evidence>
<dbReference type="InterPro" id="IPR036188">
    <property type="entry name" value="FAD/NAD-bd_sf"/>
</dbReference>
<dbReference type="Gene3D" id="3.50.50.60">
    <property type="entry name" value="FAD/NAD(P)-binding domain"/>
    <property type="match status" value="2"/>
</dbReference>
<keyword evidence="3" id="KW-1185">Reference proteome</keyword>
<gene>
    <name evidence="2" type="ORF">Tasa_002_019</name>
</gene>
<evidence type="ECO:0000313" key="2">
    <source>
        <dbReference type="EMBL" id="GAN52739.1"/>
    </source>
</evidence>
<name>A0A0D6MGJ2_9PROT</name>
<dbReference type="STRING" id="1231623.Tasa_002_019"/>
<sequence>MTADKAEMQAEIAIVGGGASGVCVAHALARRYGIRAAIIEPSGQLGRGLAYGTLCMRHLLNVNSAGMSAVADDPDHFVKWLQNNGDPQARPEGFAPRHVYGRYLSSLAAEAEPVHLRAAAIAWDHDGNAARLELSDGRRVAARQVVLALGNFDPAPVVRVPDDAARLYHHNAWDDAFYADVRPEDPVILVGTGLTAVDVVLRLRDNGHRGVLTGISRHGWWPARHGDGAKPSAAPDIEPGTSPRAALRALHKAVLAGASPCALVSALRSRTNAIWLSWDEVQHRQFRRHLQRRWDIMRHRMAPDVADAIEADQASGRLVTQPGHVVGLEADDDMAVVTARTVDGEAKFRAARVVNCTGPSLNYAKAGSRLLQTMLNQGAIAPGPLGGGLNATPEGWLIARDGTVATRLATLGPARLGVLFESIAMPEIHVQAAALADRIAEKLRITGT</sequence>
<dbReference type="Pfam" id="PF13454">
    <property type="entry name" value="NAD_binding_9"/>
    <property type="match status" value="1"/>
</dbReference>
<comment type="caution">
    <text evidence="2">The sequence shown here is derived from an EMBL/GenBank/DDBJ whole genome shotgun (WGS) entry which is preliminary data.</text>
</comment>
<dbReference type="EMBL" id="BALE01000002">
    <property type="protein sequence ID" value="GAN52739.1"/>
    <property type="molecule type" value="Genomic_DNA"/>
</dbReference>
<dbReference type="PANTHER" id="PTHR40254">
    <property type="entry name" value="BLR0577 PROTEIN"/>
    <property type="match status" value="1"/>
</dbReference>
<accession>A0A0D6MGJ2</accession>
<protein>
    <submittedName>
        <fullName evidence="2">Hydroxyacylglutathione hydrolase</fullName>
    </submittedName>
</protein>
<proteinExistence type="predicted"/>
<feature type="domain" description="FAD-dependent urate hydroxylase HpyO/Asp monooxygenase CreE-like FAD/NAD(P)-binding" evidence="1">
    <location>
        <begin position="13"/>
        <end position="151"/>
    </location>
</feature>
<dbReference type="PANTHER" id="PTHR40254:SF1">
    <property type="entry name" value="BLR0577 PROTEIN"/>
    <property type="match status" value="1"/>
</dbReference>
<reference evidence="2 3" key="1">
    <citation type="submission" date="2012-10" db="EMBL/GenBank/DDBJ databases">
        <title>Genome sequencing of Tanticharoenia sakaeratensis NBRC 103193.</title>
        <authorList>
            <person name="Azuma Y."/>
            <person name="Hadano H."/>
            <person name="Hirakawa H."/>
            <person name="Matsushita K."/>
        </authorList>
    </citation>
    <scope>NUCLEOTIDE SEQUENCE [LARGE SCALE GENOMIC DNA]</scope>
    <source>
        <strain evidence="2 3">NBRC 103193</strain>
    </source>
</reference>
<keyword evidence="2" id="KW-0378">Hydrolase</keyword>
<dbReference type="SUPFAM" id="SSF51905">
    <property type="entry name" value="FAD/NAD(P)-binding domain"/>
    <property type="match status" value="2"/>
</dbReference>
<dbReference type="GO" id="GO:0016787">
    <property type="term" value="F:hydrolase activity"/>
    <property type="evidence" value="ECO:0007669"/>
    <property type="project" value="UniProtKB-KW"/>
</dbReference>
<organism evidence="2 3">
    <name type="scientific">Tanticharoenia sakaeratensis NBRC 103193</name>
    <dbReference type="NCBI Taxonomy" id="1231623"/>
    <lineage>
        <taxon>Bacteria</taxon>
        <taxon>Pseudomonadati</taxon>
        <taxon>Pseudomonadota</taxon>
        <taxon>Alphaproteobacteria</taxon>
        <taxon>Acetobacterales</taxon>
        <taxon>Acetobacteraceae</taxon>
        <taxon>Tanticharoenia</taxon>
    </lineage>
</organism>
<dbReference type="InterPro" id="IPR052189">
    <property type="entry name" value="L-asp_N-monooxygenase_NS-form"/>
</dbReference>
<evidence type="ECO:0000259" key="1">
    <source>
        <dbReference type="Pfam" id="PF13454"/>
    </source>
</evidence>
<dbReference type="InterPro" id="IPR038732">
    <property type="entry name" value="HpyO/CreE_NAD-binding"/>
</dbReference>
<dbReference type="Proteomes" id="UP000032679">
    <property type="component" value="Unassembled WGS sequence"/>
</dbReference>
<dbReference type="AlphaFoldDB" id="A0A0D6MGJ2"/>